<name>A0AAW2LB71_9LAMI</name>
<dbReference type="PANTHER" id="PTHR11439">
    <property type="entry name" value="GAG-POL-RELATED RETROTRANSPOSON"/>
    <property type="match status" value="1"/>
</dbReference>
<evidence type="ECO:0000259" key="1">
    <source>
        <dbReference type="Pfam" id="PF07727"/>
    </source>
</evidence>
<protein>
    <recommendedName>
        <fullName evidence="1">Reverse transcriptase Ty1/copia-type domain-containing protein</fullName>
    </recommendedName>
</protein>
<dbReference type="AlphaFoldDB" id="A0AAW2LB71"/>
<dbReference type="Pfam" id="PF07727">
    <property type="entry name" value="RVT_2"/>
    <property type="match status" value="1"/>
</dbReference>
<dbReference type="InterPro" id="IPR013103">
    <property type="entry name" value="RVT_2"/>
</dbReference>
<proteinExistence type="predicted"/>
<accession>A0AAW2LB71</accession>
<feature type="domain" description="Reverse transcriptase Ty1/copia-type" evidence="1">
    <location>
        <begin position="1"/>
        <end position="63"/>
    </location>
</feature>
<gene>
    <name evidence="2" type="ORF">Sangu_2342500</name>
</gene>
<feature type="non-terminal residue" evidence="2">
    <location>
        <position position="1"/>
    </location>
</feature>
<evidence type="ECO:0000313" key="2">
    <source>
        <dbReference type="EMBL" id="KAL0314981.1"/>
    </source>
</evidence>
<reference evidence="2" key="1">
    <citation type="submission" date="2020-06" db="EMBL/GenBank/DDBJ databases">
        <authorList>
            <person name="Li T."/>
            <person name="Hu X."/>
            <person name="Zhang T."/>
            <person name="Song X."/>
            <person name="Zhang H."/>
            <person name="Dai N."/>
            <person name="Sheng W."/>
            <person name="Hou X."/>
            <person name="Wei L."/>
        </authorList>
    </citation>
    <scope>NUCLEOTIDE SEQUENCE</scope>
    <source>
        <strain evidence="2">G01</strain>
        <tissue evidence="2">Leaf</tissue>
    </source>
</reference>
<organism evidence="2">
    <name type="scientific">Sesamum angustifolium</name>
    <dbReference type="NCBI Taxonomy" id="2727405"/>
    <lineage>
        <taxon>Eukaryota</taxon>
        <taxon>Viridiplantae</taxon>
        <taxon>Streptophyta</taxon>
        <taxon>Embryophyta</taxon>
        <taxon>Tracheophyta</taxon>
        <taxon>Spermatophyta</taxon>
        <taxon>Magnoliopsida</taxon>
        <taxon>eudicotyledons</taxon>
        <taxon>Gunneridae</taxon>
        <taxon>Pentapetalae</taxon>
        <taxon>asterids</taxon>
        <taxon>lamiids</taxon>
        <taxon>Lamiales</taxon>
        <taxon>Pedaliaceae</taxon>
        <taxon>Sesamum</taxon>
    </lineage>
</organism>
<dbReference type="CDD" id="cd09272">
    <property type="entry name" value="RNase_HI_RT_Ty1"/>
    <property type="match status" value="1"/>
</dbReference>
<dbReference type="PANTHER" id="PTHR11439:SF470">
    <property type="entry name" value="CYSTEINE-RICH RLK (RECEPTOR-LIKE PROTEIN KINASE) 8"/>
    <property type="match status" value="1"/>
</dbReference>
<dbReference type="EMBL" id="JACGWK010000015">
    <property type="protein sequence ID" value="KAL0314981.1"/>
    <property type="molecule type" value="Genomic_DNA"/>
</dbReference>
<comment type="caution">
    <text evidence="2">The sequence shown here is derived from an EMBL/GenBank/DDBJ whole genome shotgun (WGS) entry which is preliminary data.</text>
</comment>
<sequence length="206" mass="23133">MITEVKQYLDHLFTTKDFGITKYFLGLEIARSTQGIVVTQTQYIKDIVADTGMLDARTATAPLPPGIKFISEVGAKLTHLDTYKRFAGRLFYLNLTMPGTSYACQQLSQHLQHPCEQHLDTALHLVRYLNGSVKGLFSPSKNAFQLKVYSDADCASCIGTRRSLTGYCIFLEDAIISWKIKKQNMVSCLIAEAEYRSMRSIVCELS</sequence>
<reference evidence="2" key="2">
    <citation type="journal article" date="2024" name="Plant">
        <title>Genomic evolution and insights into agronomic trait innovations of Sesamum species.</title>
        <authorList>
            <person name="Miao H."/>
            <person name="Wang L."/>
            <person name="Qu L."/>
            <person name="Liu H."/>
            <person name="Sun Y."/>
            <person name="Le M."/>
            <person name="Wang Q."/>
            <person name="Wei S."/>
            <person name="Zheng Y."/>
            <person name="Lin W."/>
            <person name="Duan Y."/>
            <person name="Cao H."/>
            <person name="Xiong S."/>
            <person name="Wang X."/>
            <person name="Wei L."/>
            <person name="Li C."/>
            <person name="Ma Q."/>
            <person name="Ju M."/>
            <person name="Zhao R."/>
            <person name="Li G."/>
            <person name="Mu C."/>
            <person name="Tian Q."/>
            <person name="Mei H."/>
            <person name="Zhang T."/>
            <person name="Gao T."/>
            <person name="Zhang H."/>
        </authorList>
    </citation>
    <scope>NUCLEOTIDE SEQUENCE</scope>
    <source>
        <strain evidence="2">G01</strain>
    </source>
</reference>